<dbReference type="OrthoDB" id="9781718at2"/>
<evidence type="ECO:0000313" key="6">
    <source>
        <dbReference type="Proteomes" id="UP000184536"/>
    </source>
</evidence>
<dbReference type="PANTHER" id="PTHR11671">
    <property type="entry name" value="V-TYPE ATP SYNTHASE SUBUNIT D"/>
    <property type="match status" value="1"/>
</dbReference>
<dbReference type="Proteomes" id="UP000184536">
    <property type="component" value="Unassembled WGS sequence"/>
</dbReference>
<evidence type="ECO:0000313" key="5">
    <source>
        <dbReference type="EMBL" id="SHJ86664.1"/>
    </source>
</evidence>
<evidence type="ECO:0000256" key="3">
    <source>
        <dbReference type="ARBA" id="ARBA00023065"/>
    </source>
</evidence>
<sequence>MSVNIAPTKSNLMKAENALAFSKKGFELLDKKRNVLIREMMGMMDRAKDLQERVTVTFREAYEALQVVNVTMGINSVEEIALSIPRASEYEVLLKSVMGVEIPTVHYRQTDLQTQYGFFRTNPALDIAYAKFKEVKYLIYELAEVENSVCKLAMEIKKTQKRANGLENIQIPKYKEQVKYIQEVLEEKEREDFFRLKRVKKKGQKQE</sequence>
<keyword evidence="2 4" id="KW-0813">Transport</keyword>
<dbReference type="GO" id="GO:0042777">
    <property type="term" value="P:proton motive force-driven plasma membrane ATP synthesis"/>
    <property type="evidence" value="ECO:0007669"/>
    <property type="project" value="UniProtKB-UniRule"/>
</dbReference>
<name>A0A1M6MT86_9FIRM</name>
<comment type="function">
    <text evidence="4">Produces ATP from ADP in the presence of a proton gradient across the membrane.</text>
</comment>
<dbReference type="NCBIfam" id="TIGR00309">
    <property type="entry name" value="V_ATPase_subD"/>
    <property type="match status" value="1"/>
</dbReference>
<comment type="similarity">
    <text evidence="1 4">Belongs to the V-ATPase D subunit family.</text>
</comment>
<dbReference type="STRING" id="1121919.SAMN02745975_03084"/>
<evidence type="ECO:0000256" key="2">
    <source>
        <dbReference type="ARBA" id="ARBA00022448"/>
    </source>
</evidence>
<gene>
    <name evidence="4" type="primary">atpD</name>
    <name evidence="5" type="ORF">SAMN02745975_03084</name>
</gene>
<accession>A0A1M6MT86</accession>
<dbReference type="HAMAP" id="MF_00271">
    <property type="entry name" value="ATP_synth_D_arch"/>
    <property type="match status" value="1"/>
</dbReference>
<dbReference type="Gene3D" id="1.10.287.3240">
    <property type="match status" value="1"/>
</dbReference>
<dbReference type="RefSeq" id="WP_110942123.1">
    <property type="nucleotide sequence ID" value="NZ_FQZV01000048.1"/>
</dbReference>
<dbReference type="GO" id="GO:0046961">
    <property type="term" value="F:proton-transporting ATPase activity, rotational mechanism"/>
    <property type="evidence" value="ECO:0007669"/>
    <property type="project" value="InterPro"/>
</dbReference>
<keyword evidence="4" id="KW-0375">Hydrogen ion transport</keyword>
<dbReference type="GO" id="GO:0005524">
    <property type="term" value="F:ATP binding"/>
    <property type="evidence" value="ECO:0007669"/>
    <property type="project" value="UniProtKB-UniRule"/>
</dbReference>
<protein>
    <recommendedName>
        <fullName evidence="4">V-type ATP synthase subunit D</fullName>
    </recommendedName>
    <alternativeName>
        <fullName evidence="4">V-ATPase subunit D</fullName>
    </alternativeName>
</protein>
<dbReference type="EMBL" id="FQZV01000048">
    <property type="protein sequence ID" value="SHJ86664.1"/>
    <property type="molecule type" value="Genomic_DNA"/>
</dbReference>
<keyword evidence="3 4" id="KW-0406">Ion transport</keyword>
<dbReference type="InterPro" id="IPR002699">
    <property type="entry name" value="V_ATPase_D"/>
</dbReference>
<dbReference type="Pfam" id="PF01813">
    <property type="entry name" value="ATP-synt_D"/>
    <property type="match status" value="1"/>
</dbReference>
<evidence type="ECO:0000256" key="1">
    <source>
        <dbReference type="ARBA" id="ARBA00005850"/>
    </source>
</evidence>
<dbReference type="AlphaFoldDB" id="A0A1M6MT86"/>
<dbReference type="GO" id="GO:0046933">
    <property type="term" value="F:proton-transporting ATP synthase activity, rotational mechanism"/>
    <property type="evidence" value="ECO:0007669"/>
    <property type="project" value="UniProtKB-UniRule"/>
</dbReference>
<organism evidence="5 6">
    <name type="scientific">Geosporobacter subterraneus DSM 17957</name>
    <dbReference type="NCBI Taxonomy" id="1121919"/>
    <lineage>
        <taxon>Bacteria</taxon>
        <taxon>Bacillati</taxon>
        <taxon>Bacillota</taxon>
        <taxon>Clostridia</taxon>
        <taxon>Peptostreptococcales</taxon>
        <taxon>Thermotaleaceae</taxon>
        <taxon>Geosporobacter</taxon>
    </lineage>
</organism>
<evidence type="ECO:0000256" key="4">
    <source>
        <dbReference type="HAMAP-Rule" id="MF_00271"/>
    </source>
</evidence>
<keyword evidence="6" id="KW-1185">Reference proteome</keyword>
<reference evidence="6" key="1">
    <citation type="submission" date="2016-11" db="EMBL/GenBank/DDBJ databases">
        <authorList>
            <person name="Varghese N."/>
            <person name="Submissions S."/>
        </authorList>
    </citation>
    <scope>NUCLEOTIDE SEQUENCE [LARGE SCALE GENOMIC DNA]</scope>
    <source>
        <strain evidence="6">DSM 17957</strain>
    </source>
</reference>
<proteinExistence type="inferred from homology"/>
<keyword evidence="4" id="KW-0066">ATP synthesis</keyword>